<proteinExistence type="predicted"/>
<evidence type="ECO:0000259" key="2">
    <source>
        <dbReference type="Pfam" id="PF13581"/>
    </source>
</evidence>
<dbReference type="CDD" id="cd16936">
    <property type="entry name" value="HATPase_RsbW-like"/>
    <property type="match status" value="1"/>
</dbReference>
<dbReference type="EMBL" id="LGVV01000024">
    <property type="protein sequence ID" value="KNX41420.1"/>
    <property type="molecule type" value="Genomic_DNA"/>
</dbReference>
<reference evidence="4" key="1">
    <citation type="submission" date="2015-07" db="EMBL/GenBank/DDBJ databases">
        <title>Draft Genome Sequence of Roseovarius tolerans EL-164, a producer of N-Acylated Alanine Methyl Esters (NAMEs).</title>
        <authorList>
            <person name="Voget S."/>
            <person name="Bruns H."/>
            <person name="Wagner-Doebler I."/>
            <person name="Schulz S."/>
            <person name="Daniel R."/>
        </authorList>
    </citation>
    <scope>NUCLEOTIDE SEQUENCE [LARGE SCALE GENOMIC DNA]</scope>
    <source>
        <strain evidence="4">EL-164</strain>
    </source>
</reference>
<organism evidence="3 4">
    <name type="scientific">Roseovarius tolerans</name>
    <dbReference type="NCBI Taxonomy" id="74031"/>
    <lineage>
        <taxon>Bacteria</taxon>
        <taxon>Pseudomonadati</taxon>
        <taxon>Pseudomonadota</taxon>
        <taxon>Alphaproteobacteria</taxon>
        <taxon>Rhodobacterales</taxon>
        <taxon>Roseobacteraceae</taxon>
        <taxon>Roseovarius</taxon>
    </lineage>
</organism>
<dbReference type="SUPFAM" id="SSF55874">
    <property type="entry name" value="ATPase domain of HSP90 chaperone/DNA topoisomerase II/histidine kinase"/>
    <property type="match status" value="1"/>
</dbReference>
<dbReference type="InterPro" id="IPR036890">
    <property type="entry name" value="HATPase_C_sf"/>
</dbReference>
<dbReference type="AlphaFoldDB" id="A0A0L6CUQ2"/>
<evidence type="ECO:0000313" key="4">
    <source>
        <dbReference type="Proteomes" id="UP000037046"/>
    </source>
</evidence>
<keyword evidence="3" id="KW-0808">Transferase</keyword>
<dbReference type="Pfam" id="PF13581">
    <property type="entry name" value="HATPase_c_2"/>
    <property type="match status" value="1"/>
</dbReference>
<keyword evidence="4" id="KW-1185">Reference proteome</keyword>
<dbReference type="InterPro" id="IPR050267">
    <property type="entry name" value="Anti-sigma-factor_SerPK"/>
</dbReference>
<feature type="domain" description="Histidine kinase/HSP90-like ATPase" evidence="2">
    <location>
        <begin position="28"/>
        <end position="153"/>
    </location>
</feature>
<dbReference type="Proteomes" id="UP000037046">
    <property type="component" value="Unassembled WGS sequence"/>
</dbReference>
<evidence type="ECO:0000313" key="3">
    <source>
        <dbReference type="EMBL" id="KNX41420.1"/>
    </source>
</evidence>
<dbReference type="Gene3D" id="3.30.565.10">
    <property type="entry name" value="Histidine kinase-like ATPase, C-terminal domain"/>
    <property type="match status" value="1"/>
</dbReference>
<gene>
    <name evidence="3" type="primary">btrW</name>
    <name evidence="3" type="ORF">ROTO_20150</name>
</gene>
<dbReference type="STRING" id="74031.SAMN04488077_10475"/>
<dbReference type="InterPro" id="IPR003594">
    <property type="entry name" value="HATPase_dom"/>
</dbReference>
<evidence type="ECO:0000256" key="1">
    <source>
        <dbReference type="ARBA" id="ARBA00022527"/>
    </source>
</evidence>
<keyword evidence="1" id="KW-0723">Serine/threonine-protein kinase</keyword>
<dbReference type="EC" id="2.7.11.1" evidence="3"/>
<keyword evidence="3" id="KW-0418">Kinase</keyword>
<dbReference type="PATRIC" id="fig|74031.6.peg.2053"/>
<accession>A0A0L6CUQ2</accession>
<name>A0A0L6CUQ2_9RHOB</name>
<protein>
    <submittedName>
        <fullName evidence="3">Serine/threonine-protein kinase BtrW</fullName>
        <ecNumber evidence="3">2.7.11.1</ecNumber>
    </submittedName>
</protein>
<dbReference type="PANTHER" id="PTHR35526">
    <property type="entry name" value="ANTI-SIGMA-F FACTOR RSBW-RELATED"/>
    <property type="match status" value="1"/>
</dbReference>
<comment type="caution">
    <text evidence="3">The sequence shown here is derived from an EMBL/GenBank/DDBJ whole genome shotgun (WGS) entry which is preliminary data.</text>
</comment>
<sequence length="160" mass="17294">MALCHIEPYRTRRPTQIMADTIHVECIATQTAVRGLLIGIRTWLRAANLSEENCGTVEIALAEALNNIVEHAYPADLPGGIAIDLALTAAGLRCELRDQGAALPGLGPPDTGLPPIDGPRESLPEGGFGWSLIRTLSSRLSYERRDGENRLTLEFNLNPA</sequence>
<dbReference type="GO" id="GO:0004674">
    <property type="term" value="F:protein serine/threonine kinase activity"/>
    <property type="evidence" value="ECO:0007669"/>
    <property type="project" value="UniProtKB-KW"/>
</dbReference>
<dbReference type="PANTHER" id="PTHR35526:SF3">
    <property type="entry name" value="ANTI-SIGMA-F FACTOR RSBW"/>
    <property type="match status" value="1"/>
</dbReference>